<dbReference type="EMBL" id="BQNB010015907">
    <property type="protein sequence ID" value="GJT45496.1"/>
    <property type="molecule type" value="Genomic_DNA"/>
</dbReference>
<dbReference type="PANTHER" id="PTHR35046">
    <property type="entry name" value="ZINC KNUCKLE (CCHC-TYPE) FAMILY PROTEIN"/>
    <property type="match status" value="1"/>
</dbReference>
<keyword evidence="4" id="KW-1185">Reference proteome</keyword>
<dbReference type="CDD" id="cd00303">
    <property type="entry name" value="retropepsin_like"/>
    <property type="match status" value="1"/>
</dbReference>
<dbReference type="Proteomes" id="UP001151760">
    <property type="component" value="Unassembled WGS sequence"/>
</dbReference>
<proteinExistence type="predicted"/>
<evidence type="ECO:0000313" key="4">
    <source>
        <dbReference type="Proteomes" id="UP001151760"/>
    </source>
</evidence>
<gene>
    <name evidence="3" type="ORF">Tco_0954211</name>
</gene>
<feature type="domain" description="Tf2-1-like SH3-like" evidence="2">
    <location>
        <begin position="244"/>
        <end position="292"/>
    </location>
</feature>
<feature type="compositionally biased region" description="Polar residues" evidence="1">
    <location>
        <begin position="68"/>
        <end position="80"/>
    </location>
</feature>
<dbReference type="PANTHER" id="PTHR35046:SF9">
    <property type="entry name" value="RNA-DIRECTED DNA POLYMERASE"/>
    <property type="match status" value="1"/>
</dbReference>
<name>A0ABQ5E3U5_9ASTR</name>
<dbReference type="Pfam" id="PF24626">
    <property type="entry name" value="SH3_Tf2-1"/>
    <property type="match status" value="1"/>
</dbReference>
<evidence type="ECO:0000256" key="1">
    <source>
        <dbReference type="SAM" id="MobiDB-lite"/>
    </source>
</evidence>
<evidence type="ECO:0000313" key="3">
    <source>
        <dbReference type="EMBL" id="GJT45496.1"/>
    </source>
</evidence>
<sequence>MKRVMFARFLPVDYEQTLYSLYQNCRQYSRTVSEYVEEFMRLALQNQLSEKTQPPSSKEGGTEKNKSVYASTSSQTTKKPTNPYARPIERGELYEEESENEKCFIQPEDVLDKEEDDEHEAYSYVINQDVVNAIIDGGSSENIISRILISQLKLAPRKHLTPYKIGWIKAVGEVRVTVQCEVPISMGKYKDTVLFDIGYSIATENFAEKIEAIQADVRLKLEASNAKYKEDRDKHHRTKIYTEGDLVLVHLQKERFPVGSYNKLKRKKIGPCRILKKINDNAYVVDLPKDMAISNKQPSTFRLV</sequence>
<protein>
    <recommendedName>
        <fullName evidence="2">Tf2-1-like SH3-like domain-containing protein</fullName>
    </recommendedName>
</protein>
<reference evidence="3" key="2">
    <citation type="submission" date="2022-01" db="EMBL/GenBank/DDBJ databases">
        <authorList>
            <person name="Yamashiro T."/>
            <person name="Shiraishi A."/>
            <person name="Satake H."/>
            <person name="Nakayama K."/>
        </authorList>
    </citation>
    <scope>NUCLEOTIDE SEQUENCE</scope>
</reference>
<dbReference type="InterPro" id="IPR056924">
    <property type="entry name" value="SH3_Tf2-1"/>
</dbReference>
<reference evidence="3" key="1">
    <citation type="journal article" date="2022" name="Int. J. Mol. Sci.">
        <title>Draft Genome of Tanacetum Coccineum: Genomic Comparison of Closely Related Tanacetum-Family Plants.</title>
        <authorList>
            <person name="Yamashiro T."/>
            <person name="Shiraishi A."/>
            <person name="Nakayama K."/>
            <person name="Satake H."/>
        </authorList>
    </citation>
    <scope>NUCLEOTIDE SEQUENCE</scope>
</reference>
<feature type="compositionally biased region" description="Polar residues" evidence="1">
    <location>
        <begin position="47"/>
        <end position="56"/>
    </location>
</feature>
<accession>A0ABQ5E3U5</accession>
<feature type="region of interest" description="Disordered" evidence="1">
    <location>
        <begin position="47"/>
        <end position="86"/>
    </location>
</feature>
<organism evidence="3 4">
    <name type="scientific">Tanacetum coccineum</name>
    <dbReference type="NCBI Taxonomy" id="301880"/>
    <lineage>
        <taxon>Eukaryota</taxon>
        <taxon>Viridiplantae</taxon>
        <taxon>Streptophyta</taxon>
        <taxon>Embryophyta</taxon>
        <taxon>Tracheophyta</taxon>
        <taxon>Spermatophyta</taxon>
        <taxon>Magnoliopsida</taxon>
        <taxon>eudicotyledons</taxon>
        <taxon>Gunneridae</taxon>
        <taxon>Pentapetalae</taxon>
        <taxon>asterids</taxon>
        <taxon>campanulids</taxon>
        <taxon>Asterales</taxon>
        <taxon>Asteraceae</taxon>
        <taxon>Asteroideae</taxon>
        <taxon>Anthemideae</taxon>
        <taxon>Anthemidinae</taxon>
        <taxon>Tanacetum</taxon>
    </lineage>
</organism>
<comment type="caution">
    <text evidence="3">The sequence shown here is derived from an EMBL/GenBank/DDBJ whole genome shotgun (WGS) entry which is preliminary data.</text>
</comment>
<evidence type="ECO:0000259" key="2">
    <source>
        <dbReference type="Pfam" id="PF24626"/>
    </source>
</evidence>